<evidence type="ECO:0000256" key="7">
    <source>
        <dbReference type="SAM" id="Phobius"/>
    </source>
</evidence>
<protein>
    <recommendedName>
        <fullName evidence="10">ADP-dependent glucokinase-like</fullName>
    </recommendedName>
</protein>
<evidence type="ECO:0000256" key="3">
    <source>
        <dbReference type="ARBA" id="ARBA00022723"/>
    </source>
</evidence>
<evidence type="ECO:0000313" key="9">
    <source>
        <dbReference type="Proteomes" id="UP000887458"/>
    </source>
</evidence>
<evidence type="ECO:0000256" key="2">
    <source>
        <dbReference type="ARBA" id="ARBA00022679"/>
    </source>
</evidence>
<organism evidence="8 9">
    <name type="scientific">Dermatophagoides pteronyssinus</name>
    <name type="common">European house dust mite</name>
    <dbReference type="NCBI Taxonomy" id="6956"/>
    <lineage>
        <taxon>Eukaryota</taxon>
        <taxon>Metazoa</taxon>
        <taxon>Ecdysozoa</taxon>
        <taxon>Arthropoda</taxon>
        <taxon>Chelicerata</taxon>
        <taxon>Arachnida</taxon>
        <taxon>Acari</taxon>
        <taxon>Acariformes</taxon>
        <taxon>Sarcoptiformes</taxon>
        <taxon>Astigmata</taxon>
        <taxon>Psoroptidia</taxon>
        <taxon>Analgoidea</taxon>
        <taxon>Pyroglyphidae</taxon>
        <taxon>Dermatophagoidinae</taxon>
        <taxon>Dermatophagoides</taxon>
    </lineage>
</organism>
<dbReference type="PANTHER" id="PTHR21208">
    <property type="entry name" value="ADP-DEPENDENT GLUCOKINASE"/>
    <property type="match status" value="1"/>
</dbReference>
<evidence type="ECO:0000313" key="8">
    <source>
        <dbReference type="EMBL" id="KAH9426569.1"/>
    </source>
</evidence>
<keyword evidence="4" id="KW-0418">Kinase</keyword>
<dbReference type="InterPro" id="IPR029056">
    <property type="entry name" value="Ribokinase-like"/>
</dbReference>
<reference evidence="8 9" key="1">
    <citation type="journal article" date="2018" name="J. Allergy Clin. Immunol.">
        <title>High-quality assembly of Dermatophagoides pteronyssinus genome and transcriptome reveals a wide range of novel allergens.</title>
        <authorList>
            <person name="Liu X.Y."/>
            <person name="Yang K.Y."/>
            <person name="Wang M.Q."/>
            <person name="Kwok J.S."/>
            <person name="Zeng X."/>
            <person name="Yang Z."/>
            <person name="Xiao X.J."/>
            <person name="Lau C.P."/>
            <person name="Li Y."/>
            <person name="Huang Z.M."/>
            <person name="Ba J.G."/>
            <person name="Yim A.K."/>
            <person name="Ouyang C.Y."/>
            <person name="Ngai S.M."/>
            <person name="Chan T.F."/>
            <person name="Leung E.L."/>
            <person name="Liu L."/>
            <person name="Liu Z.G."/>
            <person name="Tsui S.K."/>
        </authorList>
    </citation>
    <scope>NUCLEOTIDE SEQUENCE [LARGE SCALE GENOMIC DNA]</scope>
    <source>
        <strain evidence="8">Derp</strain>
    </source>
</reference>
<keyword evidence="2" id="KW-0808">Transferase</keyword>
<dbReference type="PROSITE" id="PS51255">
    <property type="entry name" value="ADPK"/>
    <property type="match status" value="1"/>
</dbReference>
<feature type="transmembrane region" description="Helical" evidence="7">
    <location>
        <begin position="27"/>
        <end position="45"/>
    </location>
</feature>
<keyword evidence="6" id="KW-0324">Glycolysis</keyword>
<dbReference type="Gene3D" id="3.40.1190.20">
    <property type="match status" value="1"/>
</dbReference>
<keyword evidence="5" id="KW-0460">Magnesium</keyword>
<keyword evidence="9" id="KW-1185">Reference proteome</keyword>
<accession>A0ABQ8JVG8</accession>
<keyword evidence="1" id="KW-0963">Cytoplasm</keyword>
<evidence type="ECO:0008006" key="10">
    <source>
        <dbReference type="Google" id="ProtNLM"/>
    </source>
</evidence>
<proteinExistence type="predicted"/>
<dbReference type="Pfam" id="PF04587">
    <property type="entry name" value="ADP_PFK_GK"/>
    <property type="match status" value="1"/>
</dbReference>
<dbReference type="SUPFAM" id="SSF53613">
    <property type="entry name" value="Ribokinase-like"/>
    <property type="match status" value="1"/>
</dbReference>
<evidence type="ECO:0000256" key="1">
    <source>
        <dbReference type="ARBA" id="ARBA00022490"/>
    </source>
</evidence>
<keyword evidence="7" id="KW-0812">Transmembrane</keyword>
<reference evidence="8 9" key="2">
    <citation type="journal article" date="2022" name="Mol. Biol. Evol.">
        <title>Comparative Genomics Reveals Insights into the Divergent Evolution of Astigmatic Mites and Household Pest Adaptations.</title>
        <authorList>
            <person name="Xiong Q."/>
            <person name="Wan A.T."/>
            <person name="Liu X."/>
            <person name="Fung C.S."/>
            <person name="Xiao X."/>
            <person name="Malainual N."/>
            <person name="Hou J."/>
            <person name="Wang L."/>
            <person name="Wang M."/>
            <person name="Yang K.Y."/>
            <person name="Cui Y."/>
            <person name="Leung E.L."/>
            <person name="Nong W."/>
            <person name="Shin S.K."/>
            <person name="Au S.W."/>
            <person name="Jeong K.Y."/>
            <person name="Chew F.T."/>
            <person name="Hui J.H."/>
            <person name="Leung T.F."/>
            <person name="Tungtrongchitr A."/>
            <person name="Zhong N."/>
            <person name="Liu Z."/>
            <person name="Tsui S.K."/>
        </authorList>
    </citation>
    <scope>NUCLEOTIDE SEQUENCE [LARGE SCALE GENOMIC DNA]</scope>
    <source>
        <strain evidence="8">Derp</strain>
    </source>
</reference>
<gene>
    <name evidence="8" type="ORF">DERP_002668</name>
</gene>
<evidence type="ECO:0000256" key="5">
    <source>
        <dbReference type="ARBA" id="ARBA00022842"/>
    </source>
</evidence>
<evidence type="ECO:0000256" key="6">
    <source>
        <dbReference type="ARBA" id="ARBA00023152"/>
    </source>
</evidence>
<evidence type="ECO:0000256" key="4">
    <source>
        <dbReference type="ARBA" id="ARBA00022777"/>
    </source>
</evidence>
<dbReference type="InterPro" id="IPR007666">
    <property type="entry name" value="ADP_PFK/GK"/>
</dbReference>
<keyword evidence="3" id="KW-0479">Metal-binding</keyword>
<name>A0ABQ8JVG8_DERPT</name>
<sequence length="561" mass="65260">MVKKNQTKSQQQKQQQQRALHFLAQHYWKLLSLLVLIISIGIYYYQYHHHYEIPSSSSNYKNINIIKDFLYETWSTLSFSTTVIYRKFFSNNNDQQNRYNVILEQLLKAEQNVSLAKSSRIAIGLGVCTDLVIRALDIFDQFDSPDDAQPHDHIDNWSKFLELFAYYFQRGAASERYIKSKQVYQKLINLIEEKKIPTKEAIGSNAPLISLRFAQEGFENILLGAQITEKLLKKFPNNIEISGPIIDQDDYHLILEYNINEQWNQYRSPRANRLIVHSDDNNVKLLSRTKFFKQLPNFRPDLLVLTGLHMLDNSPIDFQIRQQAIEDLAKDLEQFRLENQEVRTHFEMAAFTENRLLDSVVNQIFPHIDSFGMNEQEATNLLSLMKFGNISYSSNPFPRVAYVLDEMRELFSLLESIGNDEQQQHRRISRIHVHTLAYQVVMTRIDEKLNRSIWKSNRQAMAKASLTAYRYTCNLPEIDLKQVNILLDDSFAITSNEQQNVERVQLNEAIRCWQENLDNSHLTGKKTRVEICLAIGMVCTNVLQTVGAGDNISASGLMFQI</sequence>
<dbReference type="PANTHER" id="PTHR21208:SF1">
    <property type="entry name" value="ADP-DEPENDENT GLUCOKINASE"/>
    <property type="match status" value="1"/>
</dbReference>
<comment type="caution">
    <text evidence="8">The sequence shown here is derived from an EMBL/GenBank/DDBJ whole genome shotgun (WGS) entry which is preliminary data.</text>
</comment>
<keyword evidence="7" id="KW-1133">Transmembrane helix</keyword>
<dbReference type="EMBL" id="NJHN03000008">
    <property type="protein sequence ID" value="KAH9426569.1"/>
    <property type="molecule type" value="Genomic_DNA"/>
</dbReference>
<dbReference type="Proteomes" id="UP000887458">
    <property type="component" value="Unassembled WGS sequence"/>
</dbReference>
<keyword evidence="7" id="KW-0472">Membrane</keyword>